<dbReference type="eggNOG" id="KOG0027">
    <property type="taxonomic scope" value="Eukaryota"/>
</dbReference>
<feature type="domain" description="EF-hand" evidence="3">
    <location>
        <begin position="6"/>
        <end position="41"/>
    </location>
</feature>
<dbReference type="SUPFAM" id="SSF47473">
    <property type="entry name" value="EF-hand"/>
    <property type="match status" value="1"/>
</dbReference>
<dbReference type="RefSeq" id="XP_005756285.1">
    <property type="nucleotide sequence ID" value="XM_005756228.1"/>
</dbReference>
<dbReference type="InterPro" id="IPR050145">
    <property type="entry name" value="Centrin_CML-like"/>
</dbReference>
<name>A0A0D3JR31_EMIH1</name>
<dbReference type="Pfam" id="PF13499">
    <property type="entry name" value="EF-hand_7"/>
    <property type="match status" value="2"/>
</dbReference>
<keyword evidence="5" id="KW-1185">Reference proteome</keyword>
<dbReference type="SMART" id="SM00054">
    <property type="entry name" value="EFh"/>
    <property type="match status" value="4"/>
</dbReference>
<evidence type="ECO:0000313" key="5">
    <source>
        <dbReference type="Proteomes" id="UP000013827"/>
    </source>
</evidence>
<feature type="domain" description="EF-hand" evidence="3">
    <location>
        <begin position="112"/>
        <end position="141"/>
    </location>
</feature>
<protein>
    <recommendedName>
        <fullName evidence="3">EF-hand domain-containing protein</fullName>
    </recommendedName>
</protein>
<evidence type="ECO:0000259" key="3">
    <source>
        <dbReference type="PROSITE" id="PS50222"/>
    </source>
</evidence>
<sequence>KPLSPDALAELRVSFDSFDTANSGTISMAELLSKFKALGASEEEANGVMELIDSHHTGDISFDEFASAIGPLMASRKSSALKRAFDRFDTDGSGKIDRNELRSMLVKLGWNADDTKVDEMMRIADQTGDGQISFDEFKTLL</sequence>
<dbReference type="InterPro" id="IPR018247">
    <property type="entry name" value="EF_Hand_1_Ca_BS"/>
</dbReference>
<dbReference type="AlphaFoldDB" id="A0A0D3JR31"/>
<reference evidence="5" key="1">
    <citation type="journal article" date="2013" name="Nature">
        <title>Pan genome of the phytoplankton Emiliania underpins its global distribution.</title>
        <authorList>
            <person name="Read B.A."/>
            <person name="Kegel J."/>
            <person name="Klute M.J."/>
            <person name="Kuo A."/>
            <person name="Lefebvre S.C."/>
            <person name="Maumus F."/>
            <person name="Mayer C."/>
            <person name="Miller J."/>
            <person name="Monier A."/>
            <person name="Salamov A."/>
            <person name="Young J."/>
            <person name="Aguilar M."/>
            <person name="Claverie J.M."/>
            <person name="Frickenhaus S."/>
            <person name="Gonzalez K."/>
            <person name="Herman E.K."/>
            <person name="Lin Y.C."/>
            <person name="Napier J."/>
            <person name="Ogata H."/>
            <person name="Sarno A.F."/>
            <person name="Shmutz J."/>
            <person name="Schroeder D."/>
            <person name="de Vargas C."/>
            <person name="Verret F."/>
            <person name="von Dassow P."/>
            <person name="Valentin K."/>
            <person name="Van de Peer Y."/>
            <person name="Wheeler G."/>
            <person name="Dacks J.B."/>
            <person name="Delwiche C.F."/>
            <person name="Dyhrman S.T."/>
            <person name="Glockner G."/>
            <person name="John U."/>
            <person name="Richards T."/>
            <person name="Worden A.Z."/>
            <person name="Zhang X."/>
            <person name="Grigoriev I.V."/>
            <person name="Allen A.E."/>
            <person name="Bidle K."/>
            <person name="Borodovsky M."/>
            <person name="Bowler C."/>
            <person name="Brownlee C."/>
            <person name="Cock J.M."/>
            <person name="Elias M."/>
            <person name="Gladyshev V.N."/>
            <person name="Groth M."/>
            <person name="Guda C."/>
            <person name="Hadaegh A."/>
            <person name="Iglesias-Rodriguez M.D."/>
            <person name="Jenkins J."/>
            <person name="Jones B.M."/>
            <person name="Lawson T."/>
            <person name="Leese F."/>
            <person name="Lindquist E."/>
            <person name="Lobanov A."/>
            <person name="Lomsadze A."/>
            <person name="Malik S.B."/>
            <person name="Marsh M.E."/>
            <person name="Mackinder L."/>
            <person name="Mock T."/>
            <person name="Mueller-Roeber B."/>
            <person name="Pagarete A."/>
            <person name="Parker M."/>
            <person name="Probert I."/>
            <person name="Quesneville H."/>
            <person name="Raines C."/>
            <person name="Rensing S.A."/>
            <person name="Riano-Pachon D.M."/>
            <person name="Richier S."/>
            <person name="Rokitta S."/>
            <person name="Shiraiwa Y."/>
            <person name="Soanes D.M."/>
            <person name="van der Giezen M."/>
            <person name="Wahlund T.M."/>
            <person name="Williams B."/>
            <person name="Wilson W."/>
            <person name="Wolfe G."/>
            <person name="Wurch L.L."/>
        </authorList>
    </citation>
    <scope>NUCLEOTIDE SEQUENCE</scope>
</reference>
<dbReference type="EnsemblProtists" id="EOD03856">
    <property type="protein sequence ID" value="EOD03856"/>
    <property type="gene ID" value="EMIHUDRAFT_47445"/>
</dbReference>
<dbReference type="KEGG" id="ehx:EMIHUDRAFT_47445"/>
<proteinExistence type="predicted"/>
<dbReference type="GeneID" id="17250047"/>
<dbReference type="Proteomes" id="UP000013827">
    <property type="component" value="Unassembled WGS sequence"/>
</dbReference>
<dbReference type="PaxDb" id="2903-EOD03856"/>
<dbReference type="PANTHER" id="PTHR23050">
    <property type="entry name" value="CALCIUM BINDING PROTEIN"/>
    <property type="match status" value="1"/>
</dbReference>
<dbReference type="PROSITE" id="PS00018">
    <property type="entry name" value="EF_HAND_1"/>
    <property type="match status" value="1"/>
</dbReference>
<dbReference type="GeneID" id="17271553"/>
<dbReference type="OMA" id="AAMGTHM"/>
<dbReference type="EnsemblProtists" id="EOD25966">
    <property type="protein sequence ID" value="EOD25966"/>
    <property type="gene ID" value="EMIHUDRAFT_46428"/>
</dbReference>
<dbReference type="InterPro" id="IPR011992">
    <property type="entry name" value="EF-hand-dom_pair"/>
</dbReference>
<dbReference type="HOGENOM" id="CLU_061288_20_7_1"/>
<dbReference type="GO" id="GO:0005509">
    <property type="term" value="F:calcium ion binding"/>
    <property type="evidence" value="ECO:0007669"/>
    <property type="project" value="InterPro"/>
</dbReference>
<dbReference type="InterPro" id="IPR002048">
    <property type="entry name" value="EF_hand_dom"/>
</dbReference>
<dbReference type="KEGG" id="ehx:EMIHUDRAFT_46428"/>
<reference evidence="4" key="2">
    <citation type="submission" date="2024-10" db="UniProtKB">
        <authorList>
            <consortium name="EnsemblProtists"/>
        </authorList>
    </citation>
    <scope>IDENTIFICATION</scope>
</reference>
<evidence type="ECO:0000256" key="1">
    <source>
        <dbReference type="ARBA" id="ARBA00022737"/>
    </source>
</evidence>
<dbReference type="Gene3D" id="1.10.238.10">
    <property type="entry name" value="EF-hand"/>
    <property type="match status" value="2"/>
</dbReference>
<dbReference type="STRING" id="2903.R1CZ66"/>
<evidence type="ECO:0000313" key="4">
    <source>
        <dbReference type="EnsemblProtists" id="EOD25966"/>
    </source>
</evidence>
<keyword evidence="1" id="KW-0677">Repeat</keyword>
<accession>A0A0D3JR31</accession>
<feature type="domain" description="EF-hand" evidence="3">
    <location>
        <begin position="76"/>
        <end position="111"/>
    </location>
</feature>
<dbReference type="PROSITE" id="PS50222">
    <property type="entry name" value="EF_HAND_2"/>
    <property type="match status" value="3"/>
</dbReference>
<keyword evidence="2" id="KW-0106">Calcium</keyword>
<evidence type="ECO:0000256" key="2">
    <source>
        <dbReference type="ARBA" id="ARBA00022837"/>
    </source>
</evidence>
<dbReference type="FunFam" id="1.10.238.10:FF:000003">
    <property type="entry name" value="Calmodulin A"/>
    <property type="match status" value="1"/>
</dbReference>
<dbReference type="RefSeq" id="XP_005778395.1">
    <property type="nucleotide sequence ID" value="XM_005778338.1"/>
</dbReference>
<organism evidence="4 5">
    <name type="scientific">Emiliania huxleyi (strain CCMP1516)</name>
    <dbReference type="NCBI Taxonomy" id="280463"/>
    <lineage>
        <taxon>Eukaryota</taxon>
        <taxon>Haptista</taxon>
        <taxon>Haptophyta</taxon>
        <taxon>Prymnesiophyceae</taxon>
        <taxon>Isochrysidales</taxon>
        <taxon>Noelaerhabdaceae</taxon>
        <taxon>Emiliania</taxon>
    </lineage>
</organism>